<comment type="similarity">
    <text evidence="3 9">Belongs to the EPSP synthase family.</text>
</comment>
<feature type="binding site" evidence="9">
    <location>
        <position position="389"/>
    </location>
    <ligand>
        <name>phosphoenolpyruvate</name>
        <dbReference type="ChEBI" id="CHEBI:58702"/>
    </ligand>
</feature>
<feature type="binding site" evidence="9">
    <location>
        <position position="22"/>
    </location>
    <ligand>
        <name>3-phosphoshikimate</name>
        <dbReference type="ChEBI" id="CHEBI:145989"/>
    </ligand>
</feature>
<feature type="binding site" evidence="9">
    <location>
        <position position="122"/>
    </location>
    <ligand>
        <name>phosphoenolpyruvate</name>
        <dbReference type="ChEBI" id="CHEBI:58702"/>
    </ligand>
</feature>
<keyword evidence="6 9" id="KW-0808">Transferase</keyword>
<comment type="caution">
    <text evidence="9">Lacks conserved residue(s) required for the propagation of feature annotation.</text>
</comment>
<dbReference type="CDD" id="cd01556">
    <property type="entry name" value="EPSP_synthase"/>
    <property type="match status" value="1"/>
</dbReference>
<comment type="subcellular location">
    <subcellularLocation>
        <location evidence="9">Cytoplasm</location>
    </subcellularLocation>
</comment>
<evidence type="ECO:0000256" key="5">
    <source>
        <dbReference type="ARBA" id="ARBA00022605"/>
    </source>
</evidence>
<dbReference type="InterPro" id="IPR036968">
    <property type="entry name" value="Enolpyruvate_Tfrase_sf"/>
</dbReference>
<name>A0A1Y0IQ23_9BACL</name>
<dbReference type="PANTHER" id="PTHR21090">
    <property type="entry name" value="AROM/DEHYDROQUINATE SYNTHASE"/>
    <property type="match status" value="1"/>
</dbReference>
<dbReference type="NCBIfam" id="TIGR01356">
    <property type="entry name" value="aroA"/>
    <property type="match status" value="1"/>
</dbReference>
<dbReference type="GO" id="GO:0009423">
    <property type="term" value="P:chorismate biosynthetic process"/>
    <property type="evidence" value="ECO:0007669"/>
    <property type="project" value="UniProtKB-UniRule"/>
</dbReference>
<evidence type="ECO:0000313" key="12">
    <source>
        <dbReference type="Proteomes" id="UP000195437"/>
    </source>
</evidence>
<evidence type="ECO:0000313" key="11">
    <source>
        <dbReference type="EMBL" id="ARU62712.1"/>
    </source>
</evidence>
<feature type="binding site" evidence="9">
    <location>
        <position position="94"/>
    </location>
    <ligand>
        <name>phosphoenolpyruvate</name>
        <dbReference type="ChEBI" id="CHEBI:58702"/>
    </ligand>
</feature>
<evidence type="ECO:0000256" key="9">
    <source>
        <dbReference type="HAMAP-Rule" id="MF_00210"/>
    </source>
</evidence>
<dbReference type="FunFam" id="3.65.10.10:FF:000005">
    <property type="entry name" value="3-phosphoshikimate 1-carboxyvinyltransferase"/>
    <property type="match status" value="1"/>
</dbReference>
<dbReference type="InterPro" id="IPR013792">
    <property type="entry name" value="RNA3'P_cycl/enolpyr_Trfase_a/b"/>
</dbReference>
<feature type="binding site" evidence="9">
    <location>
        <position position="342"/>
    </location>
    <ligand>
        <name>3-phosphoshikimate</name>
        <dbReference type="ChEBI" id="CHEBI:145989"/>
    </ligand>
</feature>
<keyword evidence="5 9" id="KW-0028">Amino-acid biosynthesis</keyword>
<dbReference type="EMBL" id="CP021434">
    <property type="protein sequence ID" value="ARU62712.1"/>
    <property type="molecule type" value="Genomic_DNA"/>
</dbReference>
<feature type="active site" description="Proton acceptor" evidence="9">
    <location>
        <position position="315"/>
    </location>
</feature>
<feature type="domain" description="Enolpyruvate transferase" evidence="10">
    <location>
        <begin position="6"/>
        <end position="422"/>
    </location>
</feature>
<dbReference type="GO" id="GO:0005737">
    <property type="term" value="C:cytoplasm"/>
    <property type="evidence" value="ECO:0007669"/>
    <property type="project" value="UniProtKB-SubCell"/>
</dbReference>
<protein>
    <recommendedName>
        <fullName evidence="9">3-phosphoshikimate 1-carboxyvinyltransferase</fullName>
        <ecNumber evidence="9">2.5.1.19</ecNumber>
    </recommendedName>
    <alternativeName>
        <fullName evidence="9">5-enolpyruvylshikimate-3-phosphate synthase</fullName>
        <shortName evidence="9">EPSP synthase</shortName>
        <shortName evidence="9">EPSPS</shortName>
    </alternativeName>
</protein>
<evidence type="ECO:0000256" key="3">
    <source>
        <dbReference type="ARBA" id="ARBA00009948"/>
    </source>
</evidence>
<feature type="binding site" evidence="9">
    <location>
        <position position="169"/>
    </location>
    <ligand>
        <name>3-phosphoshikimate</name>
        <dbReference type="ChEBI" id="CHEBI:145989"/>
    </ligand>
</feature>
<feature type="binding site" evidence="9">
    <location>
        <position position="315"/>
    </location>
    <ligand>
        <name>3-phosphoshikimate</name>
        <dbReference type="ChEBI" id="CHEBI:145989"/>
    </ligand>
</feature>
<dbReference type="InterPro" id="IPR006264">
    <property type="entry name" value="EPSP_synthase"/>
</dbReference>
<dbReference type="SUPFAM" id="SSF55205">
    <property type="entry name" value="EPT/RTPC-like"/>
    <property type="match status" value="1"/>
</dbReference>
<feature type="binding site" evidence="9">
    <location>
        <position position="26"/>
    </location>
    <ligand>
        <name>3-phosphoshikimate</name>
        <dbReference type="ChEBI" id="CHEBI:145989"/>
    </ligand>
</feature>
<dbReference type="AlphaFoldDB" id="A0A1Y0IQ23"/>
<dbReference type="PIRSF" id="PIRSF000505">
    <property type="entry name" value="EPSPS"/>
    <property type="match status" value="1"/>
</dbReference>
<dbReference type="PROSITE" id="PS00885">
    <property type="entry name" value="EPSP_SYNTHASE_2"/>
    <property type="match status" value="1"/>
</dbReference>
<dbReference type="PANTHER" id="PTHR21090:SF5">
    <property type="entry name" value="PENTAFUNCTIONAL AROM POLYPEPTIDE"/>
    <property type="match status" value="1"/>
</dbReference>
<feature type="binding site" evidence="9">
    <location>
        <position position="346"/>
    </location>
    <ligand>
        <name>phosphoenolpyruvate</name>
        <dbReference type="ChEBI" id="CHEBI:58702"/>
    </ligand>
</feature>
<dbReference type="KEGG" id="tum:CBW65_18310"/>
<dbReference type="PROSITE" id="PS00104">
    <property type="entry name" value="EPSP_SYNTHASE_1"/>
    <property type="match status" value="1"/>
</dbReference>
<dbReference type="InterPro" id="IPR023193">
    <property type="entry name" value="EPSP_synthase_CS"/>
</dbReference>
<evidence type="ECO:0000256" key="1">
    <source>
        <dbReference type="ARBA" id="ARBA00002174"/>
    </source>
</evidence>
<feature type="binding site" evidence="9">
    <location>
        <position position="169"/>
    </location>
    <ligand>
        <name>phosphoenolpyruvate</name>
        <dbReference type="ChEBI" id="CHEBI:58702"/>
    </ligand>
</feature>
<dbReference type="Pfam" id="PF00275">
    <property type="entry name" value="EPSP_synthase"/>
    <property type="match status" value="1"/>
</dbReference>
<comment type="catalytic activity">
    <reaction evidence="8">
        <text>3-phosphoshikimate + phosphoenolpyruvate = 5-O-(1-carboxyvinyl)-3-phosphoshikimate + phosphate</text>
        <dbReference type="Rhea" id="RHEA:21256"/>
        <dbReference type="ChEBI" id="CHEBI:43474"/>
        <dbReference type="ChEBI" id="CHEBI:57701"/>
        <dbReference type="ChEBI" id="CHEBI:58702"/>
        <dbReference type="ChEBI" id="CHEBI:145989"/>
        <dbReference type="EC" id="2.5.1.19"/>
    </reaction>
    <physiologicalReaction direction="left-to-right" evidence="8">
        <dbReference type="Rhea" id="RHEA:21257"/>
    </physiologicalReaction>
</comment>
<evidence type="ECO:0000256" key="2">
    <source>
        <dbReference type="ARBA" id="ARBA00004811"/>
    </source>
</evidence>
<evidence type="ECO:0000256" key="7">
    <source>
        <dbReference type="ARBA" id="ARBA00023141"/>
    </source>
</evidence>
<accession>A0A1Y0IQ23</accession>
<comment type="function">
    <text evidence="1 9">Catalyzes the transfer of the enolpyruvyl moiety of phosphoenolpyruvate (PEP) to the 5-hydroxyl of shikimate-3-phosphate (S3P) to produce enolpyruvyl shikimate-3-phosphate and inorganic phosphate.</text>
</comment>
<organism evidence="11 12">
    <name type="scientific">Tumebacillus avium</name>
    <dbReference type="NCBI Taxonomy" id="1903704"/>
    <lineage>
        <taxon>Bacteria</taxon>
        <taxon>Bacillati</taxon>
        <taxon>Bacillota</taxon>
        <taxon>Bacilli</taxon>
        <taxon>Bacillales</taxon>
        <taxon>Alicyclobacillaceae</taxon>
        <taxon>Tumebacillus</taxon>
    </lineage>
</organism>
<proteinExistence type="inferred from homology"/>
<dbReference type="HAMAP" id="MF_00210">
    <property type="entry name" value="EPSP_synth"/>
    <property type="match status" value="1"/>
</dbReference>
<comment type="pathway">
    <text evidence="2 9">Metabolic intermediate biosynthesis; chorismate biosynthesis; chorismate from D-erythrose 4-phosphate and phosphoenolpyruvate: step 6/7.</text>
</comment>
<dbReference type="GO" id="GO:0008652">
    <property type="term" value="P:amino acid biosynthetic process"/>
    <property type="evidence" value="ECO:0007669"/>
    <property type="project" value="UniProtKB-KW"/>
</dbReference>
<keyword evidence="12" id="KW-1185">Reference proteome</keyword>
<dbReference type="Proteomes" id="UP000195437">
    <property type="component" value="Chromosome"/>
</dbReference>
<dbReference type="Gene3D" id="3.65.10.10">
    <property type="entry name" value="Enolpyruvate transferase domain"/>
    <property type="match status" value="2"/>
</dbReference>
<dbReference type="InterPro" id="IPR001986">
    <property type="entry name" value="Enolpyruvate_Tfrase_dom"/>
</dbReference>
<reference evidence="12" key="1">
    <citation type="submission" date="2017-05" db="EMBL/GenBank/DDBJ databases">
        <authorList>
            <person name="Sung H."/>
        </authorList>
    </citation>
    <scope>NUCLEOTIDE SEQUENCE [LARGE SCALE GENOMIC DNA]</scope>
    <source>
        <strain evidence="12">AR23208</strain>
    </source>
</reference>
<keyword evidence="7 9" id="KW-0057">Aromatic amino acid biosynthesis</keyword>
<feature type="binding site" evidence="9">
    <location>
        <position position="21"/>
    </location>
    <ligand>
        <name>3-phosphoshikimate</name>
        <dbReference type="ChEBI" id="CHEBI:145989"/>
    </ligand>
</feature>
<evidence type="ECO:0000259" key="10">
    <source>
        <dbReference type="Pfam" id="PF00275"/>
    </source>
</evidence>
<feature type="binding site" evidence="9">
    <location>
        <position position="21"/>
    </location>
    <ligand>
        <name>phosphoenolpyruvate</name>
        <dbReference type="ChEBI" id="CHEBI:58702"/>
    </ligand>
</feature>
<keyword evidence="4 9" id="KW-0963">Cytoplasm</keyword>
<dbReference type="OrthoDB" id="9809920at2"/>
<dbReference type="GO" id="GO:0009073">
    <property type="term" value="P:aromatic amino acid family biosynthetic process"/>
    <property type="evidence" value="ECO:0007669"/>
    <property type="project" value="UniProtKB-KW"/>
</dbReference>
<evidence type="ECO:0000256" key="6">
    <source>
        <dbReference type="ARBA" id="ARBA00022679"/>
    </source>
</evidence>
<sequence>MDMVIQPAGRVQGEVKVPGDKSISHRAVMFGALADGVTQVRGFLPGADCLSTVDCFRKMGVEVEMLSETELRVKGAGLDGLQEPSDILDVGNSGTTARLMLGILAGQNFHSTVTGDASIRRRPMGRVTGPLREMGAVIDGREDGRLAPLSVRGGGLRGINYDSPVGSAQVKSAVLLAGLYAEGMTGVKEPEQSRDHTERMLRAFGVPVTEQDGYITVQGGSRLTAAEIEVPGDISSAAFLLVAAAILPGSDLIIRGVGINPTRTGIIDVLREMGAQIECLNERISGDEPIADLHVKAGELKGVTVRGNLIPRLIDEIPVLAVAATQAEGVTEIRDAKELKVKESNRIATTAAELRKFGAQVEELEDGLRITGRTKLQGGAVVETYHDHRIAMAMAVAALAADGAATIRDWESVDVSFPGFAQLVQNIR</sequence>
<evidence type="ECO:0000256" key="8">
    <source>
        <dbReference type="ARBA" id="ARBA00044633"/>
    </source>
</evidence>
<feature type="binding site" evidence="9">
    <location>
        <position position="167"/>
    </location>
    <ligand>
        <name>3-phosphoshikimate</name>
        <dbReference type="ChEBI" id="CHEBI:145989"/>
    </ligand>
</feature>
<dbReference type="UniPathway" id="UPA00053">
    <property type="reaction ID" value="UER00089"/>
</dbReference>
<dbReference type="GO" id="GO:0003866">
    <property type="term" value="F:3-phosphoshikimate 1-carboxyvinyltransferase activity"/>
    <property type="evidence" value="ECO:0007669"/>
    <property type="project" value="UniProtKB-UniRule"/>
</dbReference>
<comment type="subunit">
    <text evidence="9">Monomer.</text>
</comment>
<gene>
    <name evidence="9" type="primary">aroA</name>
    <name evidence="11" type="ORF">CBW65_18310</name>
</gene>
<dbReference type="EC" id="2.5.1.19" evidence="9"/>
<dbReference type="FunFam" id="3.65.10.10:FF:000006">
    <property type="entry name" value="3-phosphoshikimate 1-carboxyvinyltransferase"/>
    <property type="match status" value="1"/>
</dbReference>
<evidence type="ECO:0000256" key="4">
    <source>
        <dbReference type="ARBA" id="ARBA00022490"/>
    </source>
</evidence>